<dbReference type="PANTHER" id="PTHR46523">
    <property type="entry name" value="DCTP PYROPHOSPHATASE 1"/>
    <property type="match status" value="1"/>
</dbReference>
<evidence type="ECO:0000259" key="1">
    <source>
        <dbReference type="Pfam" id="PF03819"/>
    </source>
</evidence>
<protein>
    <submittedName>
        <fullName evidence="2">Nucleotide pyrophosphohydrolase</fullName>
    </submittedName>
</protein>
<sequence length="109" mass="12510">MEKLEFNQYQSLANELMSKEATNQPLLNAALGLAGESGEFADIIKKHLFQGHDLDKEHLKEELGDILWYIAEACKGLDITLEEVASRNIEKLYQRFNGNHFDSERSKNR</sequence>
<keyword evidence="2" id="KW-0378">Hydrolase</keyword>
<dbReference type="AlphaFoldDB" id="A0A7M1XJC5"/>
<dbReference type="KEGG" id="trc:DYE49_00195"/>
<dbReference type="EMBL" id="CP031517">
    <property type="protein sequence ID" value="QOS38958.1"/>
    <property type="molecule type" value="Genomic_DNA"/>
</dbReference>
<evidence type="ECO:0000313" key="2">
    <source>
        <dbReference type="EMBL" id="QOS38958.1"/>
    </source>
</evidence>
<accession>A0A7M1XJC5</accession>
<dbReference type="PANTHER" id="PTHR46523:SF1">
    <property type="entry name" value="DCTP PYROPHOSPHATASE 1"/>
    <property type="match status" value="1"/>
</dbReference>
<evidence type="ECO:0000313" key="3">
    <source>
        <dbReference type="Proteomes" id="UP000593591"/>
    </source>
</evidence>
<dbReference type="InterPro" id="IPR011379">
    <property type="entry name" value="MazG-related_GP37"/>
</dbReference>
<proteinExistence type="predicted"/>
<organism evidence="2 3">
    <name type="scientific">Treponema rectale</name>
    <dbReference type="NCBI Taxonomy" id="744512"/>
    <lineage>
        <taxon>Bacteria</taxon>
        <taxon>Pseudomonadati</taxon>
        <taxon>Spirochaetota</taxon>
        <taxon>Spirochaetia</taxon>
        <taxon>Spirochaetales</taxon>
        <taxon>Treponemataceae</taxon>
        <taxon>Treponema</taxon>
    </lineage>
</organism>
<name>A0A7M1XJC5_9SPIR</name>
<dbReference type="InterPro" id="IPR004518">
    <property type="entry name" value="MazG-like_dom"/>
</dbReference>
<dbReference type="Proteomes" id="UP000593591">
    <property type="component" value="Chromosome"/>
</dbReference>
<dbReference type="PIRSF" id="PIRSF006639">
    <property type="entry name" value="UCP006639_pph"/>
    <property type="match status" value="1"/>
</dbReference>
<dbReference type="CDD" id="cd11541">
    <property type="entry name" value="NTP-PPase_u4"/>
    <property type="match status" value="1"/>
</dbReference>
<dbReference type="Gene3D" id="1.10.287.1080">
    <property type="entry name" value="MazG-like"/>
    <property type="match status" value="1"/>
</dbReference>
<dbReference type="SUPFAM" id="SSF101386">
    <property type="entry name" value="all-alpha NTP pyrophosphatases"/>
    <property type="match status" value="1"/>
</dbReference>
<dbReference type="GO" id="GO:0016787">
    <property type="term" value="F:hydrolase activity"/>
    <property type="evidence" value="ECO:0007669"/>
    <property type="project" value="UniProtKB-KW"/>
</dbReference>
<reference evidence="2 3" key="1">
    <citation type="submission" date="2018-08" db="EMBL/GenBank/DDBJ databases">
        <title>The first complete genome of Treponema rectale (CHPAT), a commensal spirochete of the bovine rectum.</title>
        <authorList>
            <person name="Staton G.J."/>
            <person name="Clegg S.R."/>
            <person name="Carter S.D."/>
            <person name="Radford A.D."/>
            <person name="Darby A."/>
            <person name="Hall N."/>
            <person name="Birtles R.J."/>
            <person name="Evans N.J."/>
        </authorList>
    </citation>
    <scope>NUCLEOTIDE SEQUENCE [LARGE SCALE GENOMIC DNA]</scope>
    <source>
        <strain evidence="2 3">CHPA</strain>
    </source>
</reference>
<dbReference type="InterPro" id="IPR052555">
    <property type="entry name" value="dCTP_Pyrophosphatase"/>
</dbReference>
<gene>
    <name evidence="2" type="ORF">DYE49_00195</name>
</gene>
<dbReference type="Pfam" id="PF03819">
    <property type="entry name" value="MazG"/>
    <property type="match status" value="1"/>
</dbReference>
<feature type="domain" description="NTP pyrophosphohydrolase MazG-like" evidence="1">
    <location>
        <begin position="29"/>
        <end position="95"/>
    </location>
</feature>